<evidence type="ECO:0000256" key="1">
    <source>
        <dbReference type="ARBA" id="ARBA00004651"/>
    </source>
</evidence>
<organism evidence="10 11">
    <name type="scientific">Phocaeicola plebeius</name>
    <dbReference type="NCBI Taxonomy" id="310297"/>
    <lineage>
        <taxon>Bacteria</taxon>
        <taxon>Pseudomonadati</taxon>
        <taxon>Bacteroidota</taxon>
        <taxon>Bacteroidia</taxon>
        <taxon>Bacteroidales</taxon>
        <taxon>Bacteroidaceae</taxon>
        <taxon>Phocaeicola</taxon>
    </lineage>
</organism>
<accession>A0A3E4N005</accession>
<evidence type="ECO:0000313" key="10">
    <source>
        <dbReference type="EMBL" id="RGK54942.1"/>
    </source>
</evidence>
<evidence type="ECO:0000256" key="4">
    <source>
        <dbReference type="ARBA" id="ARBA00022692"/>
    </source>
</evidence>
<feature type="transmembrane region" description="Helical" evidence="9">
    <location>
        <begin position="21"/>
        <end position="40"/>
    </location>
</feature>
<feature type="transmembrane region" description="Helical" evidence="9">
    <location>
        <begin position="250"/>
        <end position="271"/>
    </location>
</feature>
<dbReference type="InterPro" id="IPR036259">
    <property type="entry name" value="MFS_trans_sf"/>
</dbReference>
<keyword evidence="11" id="KW-1185">Reference proteome</keyword>
<dbReference type="SUPFAM" id="SSF103473">
    <property type="entry name" value="MFS general substrate transporter"/>
    <property type="match status" value="1"/>
</dbReference>
<dbReference type="GO" id="GO:0006857">
    <property type="term" value="P:oligopeptide transport"/>
    <property type="evidence" value="ECO:0007669"/>
    <property type="project" value="InterPro"/>
</dbReference>
<keyword evidence="5" id="KW-0653">Protein transport</keyword>
<dbReference type="InterPro" id="IPR005279">
    <property type="entry name" value="Dipep/tripep_permease"/>
</dbReference>
<dbReference type="Pfam" id="PF00854">
    <property type="entry name" value="PTR2"/>
    <property type="match status" value="2"/>
</dbReference>
<comment type="subcellular location">
    <subcellularLocation>
        <location evidence="1">Cell membrane</location>
        <topology evidence="1">Multi-pass membrane protein</topology>
    </subcellularLocation>
    <subcellularLocation>
        <location evidence="8">Membrane</location>
        <topology evidence="8">Multi-pass membrane protein</topology>
    </subcellularLocation>
</comment>
<keyword evidence="2 8" id="KW-0813">Transport</keyword>
<feature type="transmembrane region" description="Helical" evidence="9">
    <location>
        <begin position="79"/>
        <end position="97"/>
    </location>
</feature>
<feature type="transmembrane region" description="Helical" evidence="9">
    <location>
        <begin position="457"/>
        <end position="479"/>
    </location>
</feature>
<feature type="transmembrane region" description="Helical" evidence="9">
    <location>
        <begin position="422"/>
        <end position="445"/>
    </location>
</feature>
<feature type="transmembrane region" description="Helical" evidence="9">
    <location>
        <begin position="103"/>
        <end position="123"/>
    </location>
</feature>
<evidence type="ECO:0000256" key="3">
    <source>
        <dbReference type="ARBA" id="ARBA00022475"/>
    </source>
</evidence>
<feature type="transmembrane region" description="Helical" evidence="9">
    <location>
        <begin position="305"/>
        <end position="322"/>
    </location>
</feature>
<keyword evidence="7 9" id="KW-0472">Membrane</keyword>
<evidence type="ECO:0000256" key="2">
    <source>
        <dbReference type="ARBA" id="ARBA00022448"/>
    </source>
</evidence>
<feature type="transmembrane region" description="Helical" evidence="9">
    <location>
        <begin position="163"/>
        <end position="182"/>
    </location>
</feature>
<keyword evidence="5" id="KW-0571">Peptide transport</keyword>
<evidence type="ECO:0000256" key="9">
    <source>
        <dbReference type="SAM" id="Phobius"/>
    </source>
</evidence>
<sequence length="518" mass="56947">MFNKHPKGLIPAALSNMGERFGYYIMNAVLVLFLCSKFGISEEKSTLIYSFFYAGIYLLSLVGGLIADRKQNYKGTIMAGLVVMAVGYIALSIPITANAGNTSWLLTLTCIALFFIAFGNGLFKGNLQAIVGQMYDDLEAEAAKKGEKELIEAKSKRDSGFQIFYVFINIGGLIAPFIAPLLRSWWLSAHNMVYNAGLPALCHEYIAKGADGMSAEAMGNLNQLMSQCVGETSDMAASCAQYLQVFNEGIHYSFVASVAAMLISLIIFFVTKSQFPNPGKKEAAAAVTYTAEEKATMAKEIKQRLYALFAVLGVVIFFWFSFHQNGTSLSLFARDFVDTSTIAPEIWQAVNPFFVITLTPVIMMIFGSLSRRGKEISTPRKIAIGMFIAGLAYLFLSVYSLIMGYPSAAEYRELPIDQQVKAGAWVLIVLYFLLTVAELFISPLGLSFVSKVAPKHLLGLCQGLWLGATAVGNLLLWIGPLMYNAIPIGYCWAIFMIVCLISMGVMLFMVKWLERVAK</sequence>
<dbReference type="PANTHER" id="PTHR23517">
    <property type="entry name" value="RESISTANCE PROTEIN MDTM, PUTATIVE-RELATED-RELATED"/>
    <property type="match status" value="1"/>
</dbReference>
<keyword evidence="3" id="KW-1003">Cell membrane</keyword>
<dbReference type="PROSITE" id="PS01023">
    <property type="entry name" value="PTR2_2"/>
    <property type="match status" value="1"/>
</dbReference>
<feature type="transmembrane region" description="Helical" evidence="9">
    <location>
        <begin position="382"/>
        <end position="402"/>
    </location>
</feature>
<gene>
    <name evidence="10" type="ORF">DXD04_09780</name>
</gene>
<comment type="caution">
    <text evidence="10">The sequence shown here is derived from an EMBL/GenBank/DDBJ whole genome shotgun (WGS) entry which is preliminary data.</text>
</comment>
<evidence type="ECO:0000256" key="7">
    <source>
        <dbReference type="ARBA" id="ARBA00023136"/>
    </source>
</evidence>
<proteinExistence type="inferred from homology"/>
<keyword evidence="4 8" id="KW-0812">Transmembrane</keyword>
<dbReference type="Gene3D" id="1.20.1250.20">
    <property type="entry name" value="MFS general substrate transporter like domains"/>
    <property type="match status" value="2"/>
</dbReference>
<feature type="transmembrane region" description="Helical" evidence="9">
    <location>
        <begin position="349"/>
        <end position="370"/>
    </location>
</feature>
<dbReference type="AlphaFoldDB" id="A0A3E4N005"/>
<dbReference type="PANTHER" id="PTHR23517:SF15">
    <property type="entry name" value="PROTON-DEPENDENT OLIGOPEPTIDE FAMILY TRANSPORT PROTEIN"/>
    <property type="match status" value="1"/>
</dbReference>
<evidence type="ECO:0000256" key="5">
    <source>
        <dbReference type="ARBA" id="ARBA00022856"/>
    </source>
</evidence>
<dbReference type="GO" id="GO:1904680">
    <property type="term" value="F:peptide transmembrane transporter activity"/>
    <property type="evidence" value="ECO:0007669"/>
    <property type="project" value="InterPro"/>
</dbReference>
<dbReference type="CDD" id="cd17346">
    <property type="entry name" value="MFS_DtpA_like"/>
    <property type="match status" value="1"/>
</dbReference>
<dbReference type="RefSeq" id="WP_117672983.1">
    <property type="nucleotide sequence ID" value="NZ_CABOGR010000016.1"/>
</dbReference>
<evidence type="ECO:0000256" key="6">
    <source>
        <dbReference type="ARBA" id="ARBA00022989"/>
    </source>
</evidence>
<dbReference type="EMBL" id="QSQT01000016">
    <property type="protein sequence ID" value="RGK54942.1"/>
    <property type="molecule type" value="Genomic_DNA"/>
</dbReference>
<protein>
    <submittedName>
        <fullName evidence="10">MFS transporter</fullName>
    </submittedName>
</protein>
<reference evidence="10 11" key="1">
    <citation type="submission" date="2018-08" db="EMBL/GenBank/DDBJ databases">
        <title>A genome reference for cultivated species of the human gut microbiota.</title>
        <authorList>
            <person name="Zou Y."/>
            <person name="Xue W."/>
            <person name="Luo G."/>
        </authorList>
    </citation>
    <scope>NUCLEOTIDE SEQUENCE [LARGE SCALE GENOMIC DNA]</scope>
    <source>
        <strain evidence="10 11">TF10-3AC</strain>
    </source>
</reference>
<dbReference type="InterPro" id="IPR050171">
    <property type="entry name" value="MFS_Transporters"/>
</dbReference>
<comment type="similarity">
    <text evidence="8">Belongs to the major facilitator superfamily. Proton-dependent oligopeptide transporter (POT/PTR) (TC 2.A.17) family.</text>
</comment>
<dbReference type="InterPro" id="IPR000109">
    <property type="entry name" value="POT_fam"/>
</dbReference>
<dbReference type="GO" id="GO:0005886">
    <property type="term" value="C:plasma membrane"/>
    <property type="evidence" value="ECO:0007669"/>
    <property type="project" value="UniProtKB-SubCell"/>
</dbReference>
<name>A0A3E4N005_9BACT</name>
<dbReference type="InterPro" id="IPR018456">
    <property type="entry name" value="PTR2_symporter_CS"/>
</dbReference>
<feature type="transmembrane region" description="Helical" evidence="9">
    <location>
        <begin position="46"/>
        <end position="67"/>
    </location>
</feature>
<dbReference type="NCBIfam" id="TIGR00924">
    <property type="entry name" value="yjdL_sub1_fam"/>
    <property type="match status" value="1"/>
</dbReference>
<keyword evidence="6 9" id="KW-1133">Transmembrane helix</keyword>
<dbReference type="Proteomes" id="UP000260862">
    <property type="component" value="Unassembled WGS sequence"/>
</dbReference>
<evidence type="ECO:0000313" key="11">
    <source>
        <dbReference type="Proteomes" id="UP000260862"/>
    </source>
</evidence>
<feature type="transmembrane region" description="Helical" evidence="9">
    <location>
        <begin position="485"/>
        <end position="510"/>
    </location>
</feature>
<evidence type="ECO:0000256" key="8">
    <source>
        <dbReference type="RuleBase" id="RU003755"/>
    </source>
</evidence>